<reference evidence="15 16" key="1">
    <citation type="journal article" date="2021" name="Nat. Plants">
        <title>The Taxus genome provides insights into paclitaxel biosynthesis.</title>
        <authorList>
            <person name="Xiong X."/>
            <person name="Gou J."/>
            <person name="Liao Q."/>
            <person name="Li Y."/>
            <person name="Zhou Q."/>
            <person name="Bi G."/>
            <person name="Li C."/>
            <person name="Du R."/>
            <person name="Wang X."/>
            <person name="Sun T."/>
            <person name="Guo L."/>
            <person name="Liang H."/>
            <person name="Lu P."/>
            <person name="Wu Y."/>
            <person name="Zhang Z."/>
            <person name="Ro D.K."/>
            <person name="Shang Y."/>
            <person name="Huang S."/>
            <person name="Yan J."/>
        </authorList>
    </citation>
    <scope>NUCLEOTIDE SEQUENCE [LARGE SCALE GENOMIC DNA]</scope>
    <source>
        <strain evidence="15">Ta-2019</strain>
    </source>
</reference>
<feature type="binding site" evidence="9">
    <location>
        <position position="116"/>
    </location>
    <ligand>
        <name>oxalate</name>
        <dbReference type="ChEBI" id="CHEBI:30623"/>
    </ligand>
</feature>
<keyword evidence="8 9" id="KW-0464">Manganese</keyword>
<feature type="compositionally biased region" description="Basic and acidic residues" evidence="13">
    <location>
        <begin position="226"/>
        <end position="238"/>
    </location>
</feature>
<dbReference type="CDD" id="cd02241">
    <property type="entry name" value="cupin_OxOx"/>
    <property type="match status" value="1"/>
</dbReference>
<dbReference type="AlphaFoldDB" id="A0AA38L061"/>
<feature type="domain" description="Cupin type-1" evidence="14">
    <location>
        <begin position="60"/>
        <end position="209"/>
    </location>
</feature>
<dbReference type="InterPro" id="IPR001929">
    <property type="entry name" value="Germin"/>
</dbReference>
<evidence type="ECO:0000256" key="2">
    <source>
        <dbReference type="ARBA" id="ARBA00007456"/>
    </source>
</evidence>
<evidence type="ECO:0000256" key="13">
    <source>
        <dbReference type="SAM" id="MobiDB-lite"/>
    </source>
</evidence>
<evidence type="ECO:0000256" key="10">
    <source>
        <dbReference type="PIRSR" id="PIRSR601929-2"/>
    </source>
</evidence>
<evidence type="ECO:0000256" key="4">
    <source>
        <dbReference type="ARBA" id="ARBA00022525"/>
    </source>
</evidence>
<proteinExistence type="inferred from homology"/>
<feature type="binding site" evidence="10">
    <location>
        <position position="116"/>
    </location>
    <ligand>
        <name>Mn(2+)</name>
        <dbReference type="ChEBI" id="CHEBI:29035"/>
    </ligand>
</feature>
<evidence type="ECO:0000256" key="3">
    <source>
        <dbReference type="ARBA" id="ARBA00022523"/>
    </source>
</evidence>
<dbReference type="PROSITE" id="PS00725">
    <property type="entry name" value="GERMIN"/>
    <property type="match status" value="1"/>
</dbReference>
<dbReference type="SMART" id="SM00835">
    <property type="entry name" value="Cupin_1"/>
    <property type="match status" value="1"/>
</dbReference>
<dbReference type="GO" id="GO:0009506">
    <property type="term" value="C:plasmodesma"/>
    <property type="evidence" value="ECO:0007669"/>
    <property type="project" value="UniProtKB-ARBA"/>
</dbReference>
<comment type="caution">
    <text evidence="15">The sequence shown here is derived from an EMBL/GenBank/DDBJ whole genome shotgun (WGS) entry which is preliminary data.</text>
</comment>
<keyword evidence="6 12" id="KW-0732">Signal</keyword>
<feature type="signal peptide" evidence="12">
    <location>
        <begin position="1"/>
        <end position="21"/>
    </location>
</feature>
<feature type="region of interest" description="Disordered" evidence="13">
    <location>
        <begin position="222"/>
        <end position="243"/>
    </location>
</feature>
<comment type="subcellular location">
    <subcellularLocation>
        <location evidence="1 12">Secreted</location>
        <location evidence="1 12">Extracellular space</location>
        <location evidence="1 12">Apoplast</location>
    </subcellularLocation>
</comment>
<evidence type="ECO:0000313" key="15">
    <source>
        <dbReference type="EMBL" id="KAH9307432.1"/>
    </source>
</evidence>
<dbReference type="InterPro" id="IPR019780">
    <property type="entry name" value="Germin_Mn-BS"/>
</dbReference>
<dbReference type="FunFam" id="2.60.120.10:FF:000025">
    <property type="entry name" value="germin-like protein subfamily 2 member 1"/>
    <property type="match status" value="1"/>
</dbReference>
<dbReference type="Gene3D" id="2.60.120.10">
    <property type="entry name" value="Jelly Rolls"/>
    <property type="match status" value="1"/>
</dbReference>
<evidence type="ECO:0000256" key="8">
    <source>
        <dbReference type="ARBA" id="ARBA00023211"/>
    </source>
</evidence>
<dbReference type="PANTHER" id="PTHR31238">
    <property type="entry name" value="GERMIN-LIKE PROTEIN SUBFAMILY 3 MEMBER 3"/>
    <property type="match status" value="1"/>
</dbReference>
<name>A0AA38L061_TAXCH</name>
<comment type="similarity">
    <text evidence="2 12">Belongs to the germin family.</text>
</comment>
<keyword evidence="3 12" id="KW-0052">Apoplast</keyword>
<keyword evidence="16" id="KW-1185">Reference proteome</keyword>
<feature type="binding site" evidence="10">
    <location>
        <position position="111"/>
    </location>
    <ligand>
        <name>Mn(2+)</name>
        <dbReference type="ChEBI" id="CHEBI:29035"/>
    </ligand>
</feature>
<evidence type="ECO:0000313" key="16">
    <source>
        <dbReference type="Proteomes" id="UP000824469"/>
    </source>
</evidence>
<keyword evidence="7 11" id="KW-1015">Disulfide bond</keyword>
<protein>
    <recommendedName>
        <fullName evidence="12">Germin-like protein</fullName>
    </recommendedName>
</protein>
<evidence type="ECO:0000256" key="6">
    <source>
        <dbReference type="ARBA" id="ARBA00022729"/>
    </source>
</evidence>
<dbReference type="SUPFAM" id="SSF51182">
    <property type="entry name" value="RmlC-like cupins"/>
    <property type="match status" value="1"/>
</dbReference>
<dbReference type="GO" id="GO:0030145">
    <property type="term" value="F:manganese ion binding"/>
    <property type="evidence" value="ECO:0007669"/>
    <property type="project" value="UniProtKB-UniRule"/>
</dbReference>
<feature type="binding site" evidence="9">
    <location>
        <position position="111"/>
    </location>
    <ligand>
        <name>oxalate</name>
        <dbReference type="ChEBI" id="CHEBI:30623"/>
    </ligand>
</feature>
<evidence type="ECO:0000256" key="1">
    <source>
        <dbReference type="ARBA" id="ARBA00004271"/>
    </source>
</evidence>
<dbReference type="InterPro" id="IPR006045">
    <property type="entry name" value="Cupin_1"/>
</dbReference>
<evidence type="ECO:0000256" key="11">
    <source>
        <dbReference type="PIRSR" id="PIRSR601929-3"/>
    </source>
</evidence>
<dbReference type="Proteomes" id="UP000824469">
    <property type="component" value="Unassembled WGS sequence"/>
</dbReference>
<evidence type="ECO:0000256" key="7">
    <source>
        <dbReference type="ARBA" id="ARBA00023157"/>
    </source>
</evidence>
<dbReference type="GO" id="GO:0048046">
    <property type="term" value="C:apoplast"/>
    <property type="evidence" value="ECO:0007669"/>
    <property type="project" value="UniProtKB-SubCell"/>
</dbReference>
<gene>
    <name evidence="15" type="ORF">KI387_035343</name>
</gene>
<dbReference type="Pfam" id="PF00190">
    <property type="entry name" value="Cupin_1"/>
    <property type="match status" value="1"/>
</dbReference>
<evidence type="ECO:0000256" key="5">
    <source>
        <dbReference type="ARBA" id="ARBA00022723"/>
    </source>
</evidence>
<evidence type="ECO:0000259" key="14">
    <source>
        <dbReference type="SMART" id="SM00835"/>
    </source>
</evidence>
<dbReference type="OMA" id="PTKVTVY"/>
<evidence type="ECO:0000256" key="9">
    <source>
        <dbReference type="PIRSR" id="PIRSR601929-1"/>
    </source>
</evidence>
<feature type="binding site" evidence="10">
    <location>
        <position position="109"/>
    </location>
    <ligand>
        <name>Mn(2+)</name>
        <dbReference type="ChEBI" id="CHEBI:29035"/>
    </ligand>
</feature>
<sequence>MATVPMAYFLAFLLLEAMIIADPDALQDFCVADTSSSTIFMNGFPCLNPKLAASAHFTTSILRRPGNQSGIPFGFRVTLVTPQALPGMNTLGITLARADVAVGGVVPPHTHPRATEIIFVLKGTLTVGFVDTANKFFSAQVKKGDVFVFPKGVIHFSQNIGNKTASMIAAFNSQAPGAPVISLNTFASSPAIPIQVLAKSFQISVTEVAKIRKNLGIGGQVQRRKQGGEAKSQQRELGGEAGVRSGRPLGLYKSQSGTGCIRGLTGYSDRVQIFYQSINVGLV</sequence>
<accession>A0AA38L061</accession>
<dbReference type="InterPro" id="IPR014710">
    <property type="entry name" value="RmlC-like_jellyroll"/>
</dbReference>
<dbReference type="EMBL" id="JAHRHJ020000007">
    <property type="protein sequence ID" value="KAH9307432.1"/>
    <property type="molecule type" value="Genomic_DNA"/>
</dbReference>
<keyword evidence="4 12" id="KW-0964">Secreted</keyword>
<dbReference type="GO" id="GO:0010497">
    <property type="term" value="P:plasmodesmata-mediated intercellular transport"/>
    <property type="evidence" value="ECO:0007669"/>
    <property type="project" value="UniProtKB-ARBA"/>
</dbReference>
<evidence type="ECO:0000256" key="12">
    <source>
        <dbReference type="RuleBase" id="RU366015"/>
    </source>
</evidence>
<dbReference type="GO" id="GO:2000280">
    <property type="term" value="P:regulation of root development"/>
    <property type="evidence" value="ECO:0007669"/>
    <property type="project" value="UniProtKB-ARBA"/>
</dbReference>
<feature type="chain" id="PRO_5041488211" description="Germin-like protein" evidence="12">
    <location>
        <begin position="22"/>
        <end position="283"/>
    </location>
</feature>
<feature type="binding site" evidence="10">
    <location>
        <position position="155"/>
    </location>
    <ligand>
        <name>Mn(2+)</name>
        <dbReference type="ChEBI" id="CHEBI:29035"/>
    </ligand>
</feature>
<dbReference type="PRINTS" id="PR00325">
    <property type="entry name" value="GERMIN"/>
</dbReference>
<organism evidence="15 16">
    <name type="scientific">Taxus chinensis</name>
    <name type="common">Chinese yew</name>
    <name type="synonym">Taxus wallichiana var. chinensis</name>
    <dbReference type="NCBI Taxonomy" id="29808"/>
    <lineage>
        <taxon>Eukaryota</taxon>
        <taxon>Viridiplantae</taxon>
        <taxon>Streptophyta</taxon>
        <taxon>Embryophyta</taxon>
        <taxon>Tracheophyta</taxon>
        <taxon>Spermatophyta</taxon>
        <taxon>Pinopsida</taxon>
        <taxon>Pinidae</taxon>
        <taxon>Conifers II</taxon>
        <taxon>Cupressales</taxon>
        <taxon>Taxaceae</taxon>
        <taxon>Taxus</taxon>
    </lineage>
</organism>
<feature type="disulfide bond" evidence="11">
    <location>
        <begin position="30"/>
        <end position="46"/>
    </location>
</feature>
<dbReference type="InterPro" id="IPR011051">
    <property type="entry name" value="RmlC_Cupin_sf"/>
</dbReference>
<keyword evidence="5 9" id="KW-0479">Metal-binding</keyword>